<gene>
    <name evidence="1" type="ORF">Mgra_00009221</name>
</gene>
<proteinExistence type="predicted"/>
<protein>
    <submittedName>
        <fullName evidence="1">Uncharacterized protein</fullName>
    </submittedName>
</protein>
<keyword evidence="2" id="KW-1185">Reference proteome</keyword>
<name>A0A8S9ZDJ9_9BILA</name>
<dbReference type="EMBL" id="JABEBT010000143">
    <property type="protein sequence ID" value="KAF7629270.1"/>
    <property type="molecule type" value="Genomic_DNA"/>
</dbReference>
<sequence length="223" mass="25367">MELTLVLFRRYVGQYFPKLAKLITANAKTLRIIGKIGLTEAIEGFNENVSVLTTFIFISLFKLSIALTRLSLINFDLVSKEQPELDNDELSLTSRFYIRRLAGLGACFDHLSYTCFTGFEITRMPVVFMLRRCKVKSLRLTMQSGVAIQDPPTPKVLLPDLQTLELVGSMEVRSDYLSRLFPSLERFEFQKQDLITGLIQRARVLSNYDFVIEPNINPIAAAC</sequence>
<organism evidence="1 2">
    <name type="scientific">Meloidogyne graminicola</name>
    <dbReference type="NCBI Taxonomy" id="189291"/>
    <lineage>
        <taxon>Eukaryota</taxon>
        <taxon>Metazoa</taxon>
        <taxon>Ecdysozoa</taxon>
        <taxon>Nematoda</taxon>
        <taxon>Chromadorea</taxon>
        <taxon>Rhabditida</taxon>
        <taxon>Tylenchina</taxon>
        <taxon>Tylenchomorpha</taxon>
        <taxon>Tylenchoidea</taxon>
        <taxon>Meloidogynidae</taxon>
        <taxon>Meloidogyninae</taxon>
        <taxon>Meloidogyne</taxon>
    </lineage>
</organism>
<accession>A0A8S9ZDJ9</accession>
<evidence type="ECO:0000313" key="1">
    <source>
        <dbReference type="EMBL" id="KAF7629270.1"/>
    </source>
</evidence>
<dbReference type="Proteomes" id="UP000605970">
    <property type="component" value="Unassembled WGS sequence"/>
</dbReference>
<dbReference type="OrthoDB" id="5858028at2759"/>
<comment type="caution">
    <text evidence="1">The sequence shown here is derived from an EMBL/GenBank/DDBJ whole genome shotgun (WGS) entry which is preliminary data.</text>
</comment>
<reference evidence="1" key="1">
    <citation type="journal article" date="2020" name="Ecol. Evol.">
        <title>Genome structure and content of the rice root-knot nematode (Meloidogyne graminicola).</title>
        <authorList>
            <person name="Phan N.T."/>
            <person name="Danchin E.G.J."/>
            <person name="Klopp C."/>
            <person name="Perfus-Barbeoch L."/>
            <person name="Kozlowski D.K."/>
            <person name="Koutsovoulos G.D."/>
            <person name="Lopez-Roques C."/>
            <person name="Bouchez O."/>
            <person name="Zahm M."/>
            <person name="Besnard G."/>
            <person name="Bellafiore S."/>
        </authorList>
    </citation>
    <scope>NUCLEOTIDE SEQUENCE</scope>
    <source>
        <strain evidence="1">VN-18</strain>
    </source>
</reference>
<dbReference type="AlphaFoldDB" id="A0A8S9ZDJ9"/>
<evidence type="ECO:0000313" key="2">
    <source>
        <dbReference type="Proteomes" id="UP000605970"/>
    </source>
</evidence>